<dbReference type="InterPro" id="IPR053925">
    <property type="entry name" value="RecX_HTH_3rd"/>
</dbReference>
<dbReference type="Gene3D" id="1.10.10.10">
    <property type="entry name" value="Winged helix-like DNA-binding domain superfamily/Winged helix DNA-binding domain"/>
    <property type="match status" value="3"/>
</dbReference>
<dbReference type="AlphaFoldDB" id="A0A9D0YRT2"/>
<dbReference type="PANTHER" id="PTHR33602">
    <property type="entry name" value="REGULATORY PROTEIN RECX FAMILY PROTEIN"/>
    <property type="match status" value="1"/>
</dbReference>
<dbReference type="EMBL" id="DVFO01000042">
    <property type="protein sequence ID" value="HIQ60807.1"/>
    <property type="molecule type" value="Genomic_DNA"/>
</dbReference>
<dbReference type="Pfam" id="PF21981">
    <property type="entry name" value="RecX_HTH3"/>
    <property type="match status" value="1"/>
</dbReference>
<evidence type="ECO:0000256" key="5">
    <source>
        <dbReference type="HAMAP-Rule" id="MF_01114"/>
    </source>
</evidence>
<dbReference type="PANTHER" id="PTHR33602:SF1">
    <property type="entry name" value="REGULATORY PROTEIN RECX FAMILY PROTEIN"/>
    <property type="match status" value="1"/>
</dbReference>
<feature type="domain" description="RecX third three-helical" evidence="8">
    <location>
        <begin position="169"/>
        <end position="210"/>
    </location>
</feature>
<gene>
    <name evidence="5" type="primary">recX</name>
    <name evidence="9" type="ORF">IAD31_04330</name>
</gene>
<dbReference type="Proteomes" id="UP000886879">
    <property type="component" value="Unassembled WGS sequence"/>
</dbReference>
<keyword evidence="4 5" id="KW-0963">Cytoplasm</keyword>
<evidence type="ECO:0000259" key="8">
    <source>
        <dbReference type="Pfam" id="PF21981"/>
    </source>
</evidence>
<evidence type="ECO:0000313" key="10">
    <source>
        <dbReference type="Proteomes" id="UP000886879"/>
    </source>
</evidence>
<dbReference type="HAMAP" id="MF_01114">
    <property type="entry name" value="RecX"/>
    <property type="match status" value="1"/>
</dbReference>
<proteinExistence type="inferred from homology"/>
<accession>A0A9D0YRT2</accession>
<evidence type="ECO:0000256" key="1">
    <source>
        <dbReference type="ARBA" id="ARBA00004496"/>
    </source>
</evidence>
<dbReference type="GO" id="GO:0006282">
    <property type="term" value="P:regulation of DNA repair"/>
    <property type="evidence" value="ECO:0007669"/>
    <property type="project" value="UniProtKB-UniRule"/>
</dbReference>
<dbReference type="Pfam" id="PF02631">
    <property type="entry name" value="RecX_HTH2"/>
    <property type="match status" value="1"/>
</dbReference>
<comment type="caution">
    <text evidence="9">The sequence shown here is derived from an EMBL/GenBank/DDBJ whole genome shotgun (WGS) entry which is preliminary data.</text>
</comment>
<organism evidence="9 10">
    <name type="scientific">Candidatus Enterenecus faecium</name>
    <dbReference type="NCBI Taxonomy" id="2840780"/>
    <lineage>
        <taxon>Bacteria</taxon>
        <taxon>Bacillati</taxon>
        <taxon>Bacillota</taxon>
        <taxon>Clostridia</taxon>
        <taxon>Eubacteriales</taxon>
        <taxon>Candidatus Enterenecus</taxon>
    </lineage>
</organism>
<dbReference type="InterPro" id="IPR053924">
    <property type="entry name" value="RecX_HTH_2nd"/>
</dbReference>
<comment type="subcellular location">
    <subcellularLocation>
        <location evidence="1 5">Cytoplasm</location>
    </subcellularLocation>
</comment>
<evidence type="ECO:0000256" key="4">
    <source>
        <dbReference type="ARBA" id="ARBA00022490"/>
    </source>
</evidence>
<evidence type="ECO:0000259" key="7">
    <source>
        <dbReference type="Pfam" id="PF02631"/>
    </source>
</evidence>
<feature type="compositionally biased region" description="Basic and acidic residues" evidence="6">
    <location>
        <begin position="76"/>
        <end position="107"/>
    </location>
</feature>
<dbReference type="GO" id="GO:0005737">
    <property type="term" value="C:cytoplasm"/>
    <property type="evidence" value="ECO:0007669"/>
    <property type="project" value="UniProtKB-SubCell"/>
</dbReference>
<name>A0A9D0YRT2_9FIRM</name>
<feature type="region of interest" description="Disordered" evidence="6">
    <location>
        <begin position="76"/>
        <end position="108"/>
    </location>
</feature>
<protein>
    <recommendedName>
        <fullName evidence="3 5">Regulatory protein RecX</fullName>
    </recommendedName>
</protein>
<reference evidence="9" key="2">
    <citation type="journal article" date="2021" name="PeerJ">
        <title>Extensive microbial diversity within the chicken gut microbiome revealed by metagenomics and culture.</title>
        <authorList>
            <person name="Gilroy R."/>
            <person name="Ravi A."/>
            <person name="Getino M."/>
            <person name="Pursley I."/>
            <person name="Horton D.L."/>
            <person name="Alikhan N.F."/>
            <person name="Baker D."/>
            <person name="Gharbi K."/>
            <person name="Hall N."/>
            <person name="Watson M."/>
            <person name="Adriaenssens E.M."/>
            <person name="Foster-Nyarko E."/>
            <person name="Jarju S."/>
            <person name="Secka A."/>
            <person name="Antonio M."/>
            <person name="Oren A."/>
            <person name="Chaudhuri R.R."/>
            <person name="La Ragione R."/>
            <person name="Hildebrand F."/>
            <person name="Pallen M.J."/>
        </authorList>
    </citation>
    <scope>NUCLEOTIDE SEQUENCE</scope>
    <source>
        <strain evidence="9">ChiGjej2B2-12916</strain>
    </source>
</reference>
<comment type="function">
    <text evidence="5">Modulates RecA activity.</text>
</comment>
<evidence type="ECO:0000256" key="2">
    <source>
        <dbReference type="ARBA" id="ARBA00009695"/>
    </source>
</evidence>
<evidence type="ECO:0000313" key="9">
    <source>
        <dbReference type="EMBL" id="HIQ60807.1"/>
    </source>
</evidence>
<comment type="similarity">
    <text evidence="2 5">Belongs to the RecX family.</text>
</comment>
<dbReference type="InterPro" id="IPR003783">
    <property type="entry name" value="Regulatory_RecX"/>
</dbReference>
<sequence length="218" mass="25130">MKLVKLEPSSRIEGRWLVWLEDGSLLRVGEGDVVSFSLYAGMELSEEQLEGLKQAQEKAKLKNKALTLLAARPMSQRELERKLSAKAPRKGEPQEGEEQRQQRREMAQEVAQRMAQVGLVDDREYASTVVRHYSRKGYGPAKIRDELYRRGVPREFWDEAMEERDQGDDKLRALVEKKLRGAAPTREELKKVSAYLARRGFGWEEISRVLSQVEQEAE</sequence>
<evidence type="ECO:0000256" key="6">
    <source>
        <dbReference type="SAM" id="MobiDB-lite"/>
    </source>
</evidence>
<evidence type="ECO:0000256" key="3">
    <source>
        <dbReference type="ARBA" id="ARBA00018111"/>
    </source>
</evidence>
<dbReference type="InterPro" id="IPR036388">
    <property type="entry name" value="WH-like_DNA-bd_sf"/>
</dbReference>
<reference evidence="9" key="1">
    <citation type="submission" date="2020-10" db="EMBL/GenBank/DDBJ databases">
        <authorList>
            <person name="Gilroy R."/>
        </authorList>
    </citation>
    <scope>NUCLEOTIDE SEQUENCE</scope>
    <source>
        <strain evidence="9">ChiGjej2B2-12916</strain>
    </source>
</reference>
<feature type="domain" description="RecX second three-helical" evidence="7">
    <location>
        <begin position="121"/>
        <end position="161"/>
    </location>
</feature>